<dbReference type="InterPro" id="IPR009799">
    <property type="entry name" value="EthD_dom"/>
</dbReference>
<comment type="similarity">
    <text evidence="1">Belongs to the tpcK family.</text>
</comment>
<sequence length="133" mass="15126">MPLTVIVFLQRKVGVTPQDFKNHYENHMLLAKEIAGSTFPTLHKRLYLTRTPQDRASSDPSNANHLPTVFAGQPADFSWDVLVEMVFNNMEHFQAFQAALAAQGERIANDEQNFLDQSRMYVAQVDDSLETRS</sequence>
<dbReference type="GO" id="GO:0016491">
    <property type="term" value="F:oxidoreductase activity"/>
    <property type="evidence" value="ECO:0007669"/>
    <property type="project" value="InterPro"/>
</dbReference>
<dbReference type="AlphaFoldDB" id="A0A319A556"/>
<dbReference type="Pfam" id="PF07110">
    <property type="entry name" value="EthD"/>
    <property type="match status" value="1"/>
</dbReference>
<dbReference type="InterPro" id="IPR011008">
    <property type="entry name" value="Dimeric_a/b-barrel"/>
</dbReference>
<organism evidence="3 4">
    <name type="scientific">Aspergillus saccharolyticus JOP 1030-1</name>
    <dbReference type="NCBI Taxonomy" id="1450539"/>
    <lineage>
        <taxon>Eukaryota</taxon>
        <taxon>Fungi</taxon>
        <taxon>Dikarya</taxon>
        <taxon>Ascomycota</taxon>
        <taxon>Pezizomycotina</taxon>
        <taxon>Eurotiomycetes</taxon>
        <taxon>Eurotiomycetidae</taxon>
        <taxon>Eurotiales</taxon>
        <taxon>Aspergillaceae</taxon>
        <taxon>Aspergillus</taxon>
        <taxon>Aspergillus subgen. Circumdati</taxon>
    </lineage>
</organism>
<evidence type="ECO:0000256" key="1">
    <source>
        <dbReference type="ARBA" id="ARBA00005986"/>
    </source>
</evidence>
<evidence type="ECO:0000313" key="3">
    <source>
        <dbReference type="EMBL" id="PYH42542.1"/>
    </source>
</evidence>
<gene>
    <name evidence="3" type="ORF">BP01DRAFT_359419</name>
</gene>
<dbReference type="Gene3D" id="3.30.70.100">
    <property type="match status" value="1"/>
</dbReference>
<dbReference type="GeneID" id="37076905"/>
<accession>A0A319A556</accession>
<evidence type="ECO:0000313" key="4">
    <source>
        <dbReference type="Proteomes" id="UP000248349"/>
    </source>
</evidence>
<keyword evidence="4" id="KW-1185">Reference proteome</keyword>
<dbReference type="SUPFAM" id="SSF54909">
    <property type="entry name" value="Dimeric alpha+beta barrel"/>
    <property type="match status" value="1"/>
</dbReference>
<feature type="domain" description="EthD" evidence="2">
    <location>
        <begin position="14"/>
        <end position="118"/>
    </location>
</feature>
<dbReference type="EMBL" id="KZ821251">
    <property type="protein sequence ID" value="PYH42542.1"/>
    <property type="molecule type" value="Genomic_DNA"/>
</dbReference>
<dbReference type="RefSeq" id="XP_025428524.1">
    <property type="nucleotide sequence ID" value="XM_025575677.1"/>
</dbReference>
<proteinExistence type="inferred from homology"/>
<protein>
    <recommendedName>
        <fullName evidence="2">EthD domain-containing protein</fullName>
    </recommendedName>
</protein>
<reference evidence="3 4" key="1">
    <citation type="submission" date="2016-12" db="EMBL/GenBank/DDBJ databases">
        <title>The genomes of Aspergillus section Nigri reveals drivers in fungal speciation.</title>
        <authorList>
            <consortium name="DOE Joint Genome Institute"/>
            <person name="Vesth T.C."/>
            <person name="Nybo J."/>
            <person name="Theobald S."/>
            <person name="Brandl J."/>
            <person name="Frisvad J.C."/>
            <person name="Nielsen K.F."/>
            <person name="Lyhne E.K."/>
            <person name="Kogle M.E."/>
            <person name="Kuo A."/>
            <person name="Riley R."/>
            <person name="Clum A."/>
            <person name="Nolan M."/>
            <person name="Lipzen A."/>
            <person name="Salamov A."/>
            <person name="Henrissat B."/>
            <person name="Wiebenga A."/>
            <person name="De Vries R.P."/>
            <person name="Grigoriev I.V."/>
            <person name="Mortensen U.H."/>
            <person name="Andersen M.R."/>
            <person name="Baker S.E."/>
        </authorList>
    </citation>
    <scope>NUCLEOTIDE SEQUENCE [LARGE SCALE GENOMIC DNA]</scope>
    <source>
        <strain evidence="3 4">JOP 1030-1</strain>
    </source>
</reference>
<dbReference type="STRING" id="1450539.A0A319A556"/>
<name>A0A319A556_9EURO</name>
<evidence type="ECO:0000259" key="2">
    <source>
        <dbReference type="Pfam" id="PF07110"/>
    </source>
</evidence>
<dbReference type="OrthoDB" id="2519291at2759"/>
<dbReference type="Proteomes" id="UP000248349">
    <property type="component" value="Unassembled WGS sequence"/>
</dbReference>